<evidence type="ECO:0000313" key="3">
    <source>
        <dbReference type="EMBL" id="KAF6823121.1"/>
    </source>
</evidence>
<dbReference type="AlphaFoldDB" id="A0A8H6K2J5"/>
<dbReference type="InterPro" id="IPR000210">
    <property type="entry name" value="BTB/POZ_dom"/>
</dbReference>
<keyword evidence="4" id="KW-1185">Reference proteome</keyword>
<dbReference type="EMBL" id="WIGM01000515">
    <property type="protein sequence ID" value="KAF6823121.1"/>
    <property type="molecule type" value="Genomic_DNA"/>
</dbReference>
<accession>A0A8H6K2J5</accession>
<dbReference type="InterPro" id="IPR011333">
    <property type="entry name" value="SKP1/BTB/POZ_sf"/>
</dbReference>
<feature type="compositionally biased region" description="Basic residues" evidence="1">
    <location>
        <begin position="1"/>
        <end position="11"/>
    </location>
</feature>
<feature type="region of interest" description="Disordered" evidence="1">
    <location>
        <begin position="1"/>
        <end position="26"/>
    </location>
</feature>
<dbReference type="PROSITE" id="PS50097">
    <property type="entry name" value="BTB"/>
    <property type="match status" value="1"/>
</dbReference>
<organism evidence="3 4">
    <name type="scientific">Colletotrichum musicola</name>
    <dbReference type="NCBI Taxonomy" id="2175873"/>
    <lineage>
        <taxon>Eukaryota</taxon>
        <taxon>Fungi</taxon>
        <taxon>Dikarya</taxon>
        <taxon>Ascomycota</taxon>
        <taxon>Pezizomycotina</taxon>
        <taxon>Sordariomycetes</taxon>
        <taxon>Hypocreomycetidae</taxon>
        <taxon>Glomerellales</taxon>
        <taxon>Glomerellaceae</taxon>
        <taxon>Colletotrichum</taxon>
        <taxon>Colletotrichum orchidearum species complex</taxon>
    </lineage>
</organism>
<sequence length="152" mass="17292">MGRQTLSRHRPGSQAPTTRNKTAPSVSSFVTAASSANQTYYTSIEPVSTYYESTELRRGPYRAAYTVSNFLDPQRMVTLIAEGRRFFVHEYVLTSGSRFFKNYFASSYTSTEPLQYTFSTDDDVHAEDLAHYLNFAYCQTLLGRTRARPSHP</sequence>
<dbReference type="SUPFAM" id="SSF54695">
    <property type="entry name" value="POZ domain"/>
    <property type="match status" value="1"/>
</dbReference>
<dbReference type="OrthoDB" id="4795543at2759"/>
<dbReference type="Pfam" id="PF00651">
    <property type="entry name" value="BTB"/>
    <property type="match status" value="1"/>
</dbReference>
<proteinExistence type="predicted"/>
<reference evidence="3" key="1">
    <citation type="journal article" date="2020" name="Phytopathology">
        <title>Genome Sequence Resources of Colletotrichum truncatum, C. plurivorum, C. musicola, and C. sojae: Four Species Pathogenic to Soybean (Glycine max).</title>
        <authorList>
            <person name="Rogerio F."/>
            <person name="Boufleur T.R."/>
            <person name="Ciampi-Guillardi M."/>
            <person name="Sukno S.A."/>
            <person name="Thon M.R."/>
            <person name="Massola Junior N.S."/>
            <person name="Baroncelli R."/>
        </authorList>
    </citation>
    <scope>NUCLEOTIDE SEQUENCE</scope>
    <source>
        <strain evidence="3">LFN0074</strain>
    </source>
</reference>
<protein>
    <recommendedName>
        <fullName evidence="2">BTB domain-containing protein</fullName>
    </recommendedName>
</protein>
<comment type="caution">
    <text evidence="3">The sequence shown here is derived from an EMBL/GenBank/DDBJ whole genome shotgun (WGS) entry which is preliminary data.</text>
</comment>
<gene>
    <name evidence="3" type="ORF">CMUS01_10822</name>
</gene>
<dbReference type="Gene3D" id="3.30.710.10">
    <property type="entry name" value="Potassium Channel Kv1.1, Chain A"/>
    <property type="match status" value="1"/>
</dbReference>
<feature type="domain" description="BTB" evidence="2">
    <location>
        <begin position="75"/>
        <end position="137"/>
    </location>
</feature>
<evidence type="ECO:0000313" key="4">
    <source>
        <dbReference type="Proteomes" id="UP000639643"/>
    </source>
</evidence>
<evidence type="ECO:0000256" key="1">
    <source>
        <dbReference type="SAM" id="MobiDB-lite"/>
    </source>
</evidence>
<evidence type="ECO:0000259" key="2">
    <source>
        <dbReference type="PROSITE" id="PS50097"/>
    </source>
</evidence>
<dbReference type="CDD" id="cd18186">
    <property type="entry name" value="BTB_POZ_ZBTB_KLHL-like"/>
    <property type="match status" value="1"/>
</dbReference>
<name>A0A8H6K2J5_9PEZI</name>
<dbReference type="Proteomes" id="UP000639643">
    <property type="component" value="Unassembled WGS sequence"/>
</dbReference>